<evidence type="ECO:0000256" key="1">
    <source>
        <dbReference type="SAM" id="MobiDB-lite"/>
    </source>
</evidence>
<evidence type="ECO:0000313" key="3">
    <source>
        <dbReference type="Proteomes" id="UP001165083"/>
    </source>
</evidence>
<feature type="compositionally biased region" description="Polar residues" evidence="1">
    <location>
        <begin position="106"/>
        <end position="115"/>
    </location>
</feature>
<dbReference type="Proteomes" id="UP001165083">
    <property type="component" value="Unassembled WGS sequence"/>
</dbReference>
<gene>
    <name evidence="2" type="ORF">Plil01_000598500</name>
</gene>
<dbReference type="OrthoDB" id="106834at2759"/>
<keyword evidence="3" id="KW-1185">Reference proteome</keyword>
<dbReference type="AlphaFoldDB" id="A0A9W6WU09"/>
<protein>
    <submittedName>
        <fullName evidence="2">Unnamed protein product</fullName>
    </submittedName>
</protein>
<name>A0A9W6WU09_9STRA</name>
<feature type="compositionally biased region" description="Basic and acidic residues" evidence="1">
    <location>
        <begin position="116"/>
        <end position="126"/>
    </location>
</feature>
<sequence length="474" mass="53421">MWFAFPGRRQGHVGREELHTHSNRIIIGPALDSAIFEPPPCLLMSFLVTEDDRSILSEAFAFIDACGGDGSNADTTDDINGQDDVPSLDELIGGSDFDTMDDQKSTCHTGNQTTQHHGEAIEEKAKQKPTKKRRVRSAETSSTGLQRRKRAELASLRDQVVELEDVLSQLKRAGRGLFPGVSAELELAQKNRGAGRSQWRKHAIEQYRLRMQAEKVNRNLKAIMKNHEKVRNTLGSALKKRSVLYVSKLTRVADRVPCSDIVLSGLNPVDAWMAQLEDTAESIRRHSCSIFDKEQPFSISTSTQCRYDELRKTKIIEFKTATPLNCSLGEASKILWRYYQSERKIVLTMPSRNGAIQAEKLHFLRKFEEENQTLVSWADIMVLPTKRELQFRTEGLVLLAPSKTDPKRACVSRSFLKLYLDSNSTRFSISANDLAYAQDIVLGAMAMKIRLSWQSFQNMMIDQTAQLPNAEIAG</sequence>
<feature type="region of interest" description="Disordered" evidence="1">
    <location>
        <begin position="92"/>
        <end position="150"/>
    </location>
</feature>
<evidence type="ECO:0000313" key="2">
    <source>
        <dbReference type="EMBL" id="GMF16685.1"/>
    </source>
</evidence>
<proteinExistence type="predicted"/>
<organism evidence="2 3">
    <name type="scientific">Phytophthora lilii</name>
    <dbReference type="NCBI Taxonomy" id="2077276"/>
    <lineage>
        <taxon>Eukaryota</taxon>
        <taxon>Sar</taxon>
        <taxon>Stramenopiles</taxon>
        <taxon>Oomycota</taxon>
        <taxon>Peronosporomycetes</taxon>
        <taxon>Peronosporales</taxon>
        <taxon>Peronosporaceae</taxon>
        <taxon>Phytophthora</taxon>
    </lineage>
</organism>
<accession>A0A9W6WU09</accession>
<dbReference type="EMBL" id="BSXW01000258">
    <property type="protein sequence ID" value="GMF16685.1"/>
    <property type="molecule type" value="Genomic_DNA"/>
</dbReference>
<comment type="caution">
    <text evidence="2">The sequence shown here is derived from an EMBL/GenBank/DDBJ whole genome shotgun (WGS) entry which is preliminary data.</text>
</comment>
<reference evidence="2" key="1">
    <citation type="submission" date="2023-04" db="EMBL/GenBank/DDBJ databases">
        <title>Phytophthora lilii NBRC 32176.</title>
        <authorList>
            <person name="Ichikawa N."/>
            <person name="Sato H."/>
            <person name="Tonouchi N."/>
        </authorList>
    </citation>
    <scope>NUCLEOTIDE SEQUENCE</scope>
    <source>
        <strain evidence="2">NBRC 32176</strain>
    </source>
</reference>